<proteinExistence type="predicted"/>
<comment type="subcellular location">
    <subcellularLocation>
        <location evidence="1">Nucleus</location>
    </subcellularLocation>
</comment>
<evidence type="ECO:0000256" key="4">
    <source>
        <dbReference type="ARBA" id="ARBA00023242"/>
    </source>
</evidence>
<dbReference type="InterPro" id="IPR044658">
    <property type="entry name" value="bHLH92/bHLH041-like"/>
</dbReference>
<dbReference type="AlphaFoldDB" id="A0A6A3C4H5"/>
<keyword evidence="4" id="KW-0539">Nucleus</keyword>
<keyword evidence="5" id="KW-0175">Coiled coil</keyword>
<name>A0A6A3C4H5_HIBSY</name>
<sequence length="159" mass="18099">MVPPISPSAFRPYSTTPGVEAAGCSNAGNMNKRMIEFLGTIVRVSTTTAADDEQRNLKHKLNERRRREKEKICYFAMYSNDKKSIVQMATKRVQELELVKKDLERKDKELQANNEGDKIRVRIDDPTCGFDSVLEALKCLNDPVELYKSIIPCCFGYCN</sequence>
<gene>
    <name evidence="6" type="ORF">F3Y22_tig00011718pilonHSYRG00044</name>
</gene>
<comment type="caution">
    <text evidence="6">The sequence shown here is derived from an EMBL/GenBank/DDBJ whole genome shotgun (WGS) entry which is preliminary data.</text>
</comment>
<dbReference type="PANTHER" id="PTHR46665">
    <property type="entry name" value="TRANSCRIPTION FACTOR BHLH041-RELATED-RELATED"/>
    <property type="match status" value="1"/>
</dbReference>
<dbReference type="Proteomes" id="UP000436088">
    <property type="component" value="Unassembled WGS sequence"/>
</dbReference>
<keyword evidence="7" id="KW-1185">Reference proteome</keyword>
<reference evidence="6" key="1">
    <citation type="submission" date="2019-09" db="EMBL/GenBank/DDBJ databases">
        <title>Draft genome information of white flower Hibiscus syriacus.</title>
        <authorList>
            <person name="Kim Y.-M."/>
        </authorList>
    </citation>
    <scope>NUCLEOTIDE SEQUENCE [LARGE SCALE GENOMIC DNA]</scope>
    <source>
        <strain evidence="6">YM2019G1</strain>
    </source>
</reference>
<keyword evidence="3" id="KW-0804">Transcription</keyword>
<evidence type="ECO:0000256" key="2">
    <source>
        <dbReference type="ARBA" id="ARBA00023015"/>
    </source>
</evidence>
<feature type="coiled-coil region" evidence="5">
    <location>
        <begin position="50"/>
        <end position="113"/>
    </location>
</feature>
<keyword evidence="2" id="KW-0805">Transcription regulation</keyword>
<dbReference type="InterPro" id="IPR036638">
    <property type="entry name" value="HLH_DNA-bd_sf"/>
</dbReference>
<dbReference type="EMBL" id="VEPZ02000503">
    <property type="protein sequence ID" value="KAE8723796.1"/>
    <property type="molecule type" value="Genomic_DNA"/>
</dbReference>
<evidence type="ECO:0000313" key="6">
    <source>
        <dbReference type="EMBL" id="KAE8723796.1"/>
    </source>
</evidence>
<evidence type="ECO:0000256" key="1">
    <source>
        <dbReference type="ARBA" id="ARBA00004123"/>
    </source>
</evidence>
<evidence type="ECO:0000313" key="7">
    <source>
        <dbReference type="Proteomes" id="UP000436088"/>
    </source>
</evidence>
<evidence type="ECO:0000256" key="3">
    <source>
        <dbReference type="ARBA" id="ARBA00023163"/>
    </source>
</evidence>
<dbReference type="SUPFAM" id="SSF47459">
    <property type="entry name" value="HLH, helix-loop-helix DNA-binding domain"/>
    <property type="match status" value="1"/>
</dbReference>
<evidence type="ECO:0000256" key="5">
    <source>
        <dbReference type="SAM" id="Coils"/>
    </source>
</evidence>
<accession>A0A6A3C4H5</accession>
<dbReference type="PANTHER" id="PTHR46665:SF6">
    <property type="entry name" value="TRANSCRIPTION FACTOR BHLH92"/>
    <property type="match status" value="1"/>
</dbReference>
<protein>
    <submittedName>
        <fullName evidence="6">Uncharacterized protein</fullName>
    </submittedName>
</protein>
<dbReference type="GO" id="GO:0005634">
    <property type="term" value="C:nucleus"/>
    <property type="evidence" value="ECO:0007669"/>
    <property type="project" value="UniProtKB-SubCell"/>
</dbReference>
<organism evidence="6 7">
    <name type="scientific">Hibiscus syriacus</name>
    <name type="common">Rose of Sharon</name>
    <dbReference type="NCBI Taxonomy" id="106335"/>
    <lineage>
        <taxon>Eukaryota</taxon>
        <taxon>Viridiplantae</taxon>
        <taxon>Streptophyta</taxon>
        <taxon>Embryophyta</taxon>
        <taxon>Tracheophyta</taxon>
        <taxon>Spermatophyta</taxon>
        <taxon>Magnoliopsida</taxon>
        <taxon>eudicotyledons</taxon>
        <taxon>Gunneridae</taxon>
        <taxon>Pentapetalae</taxon>
        <taxon>rosids</taxon>
        <taxon>malvids</taxon>
        <taxon>Malvales</taxon>
        <taxon>Malvaceae</taxon>
        <taxon>Malvoideae</taxon>
        <taxon>Hibiscus</taxon>
    </lineage>
</organism>
<dbReference type="GO" id="GO:0046983">
    <property type="term" value="F:protein dimerization activity"/>
    <property type="evidence" value="ECO:0007669"/>
    <property type="project" value="InterPro"/>
</dbReference>